<dbReference type="InterPro" id="IPR018356">
    <property type="entry name" value="Tscrpt_reg_HTH_DeoR_CS"/>
</dbReference>
<proteinExistence type="predicted"/>
<dbReference type="Gene3D" id="1.10.10.10">
    <property type="entry name" value="Winged helix-like DNA-binding domain superfamily/Winged helix DNA-binding domain"/>
    <property type="match status" value="1"/>
</dbReference>
<dbReference type="SUPFAM" id="SSF46785">
    <property type="entry name" value="Winged helix' DNA-binding domain"/>
    <property type="match status" value="1"/>
</dbReference>
<evidence type="ECO:0000256" key="1">
    <source>
        <dbReference type="ARBA" id="ARBA00023015"/>
    </source>
</evidence>
<dbReference type="PROSITE" id="PS51000">
    <property type="entry name" value="HTH_DEOR_2"/>
    <property type="match status" value="1"/>
</dbReference>
<keyword evidence="1" id="KW-0805">Transcription regulation</keyword>
<keyword evidence="2" id="KW-0238">DNA-binding</keyword>
<dbReference type="Pfam" id="PF08220">
    <property type="entry name" value="HTH_DeoR"/>
    <property type="match status" value="1"/>
</dbReference>
<dbReference type="PANTHER" id="PTHR30363:SF44">
    <property type="entry name" value="AGA OPERON TRANSCRIPTIONAL REPRESSOR-RELATED"/>
    <property type="match status" value="1"/>
</dbReference>
<dbReference type="InterPro" id="IPR036390">
    <property type="entry name" value="WH_DNA-bd_sf"/>
</dbReference>
<dbReference type="Pfam" id="PF00455">
    <property type="entry name" value="DeoRC"/>
    <property type="match status" value="1"/>
</dbReference>
<comment type="caution">
    <text evidence="5">The sequence shown here is derived from an EMBL/GenBank/DDBJ whole genome shotgun (WGS) entry which is preliminary data.</text>
</comment>
<name>A0ABN8FS23_9BACL</name>
<reference evidence="5" key="1">
    <citation type="submission" date="2021-12" db="EMBL/GenBank/DDBJ databases">
        <authorList>
            <person name="Criscuolo A."/>
        </authorList>
    </citation>
    <scope>NUCLEOTIDE SEQUENCE</scope>
    <source>
        <strain evidence="5">CIP111894</strain>
    </source>
</reference>
<dbReference type="Proteomes" id="UP000838749">
    <property type="component" value="Unassembled WGS sequence"/>
</dbReference>
<feature type="domain" description="HTH deoR-type" evidence="4">
    <location>
        <begin position="10"/>
        <end position="65"/>
    </location>
</feature>
<accession>A0ABN8FS23</accession>
<dbReference type="EMBL" id="CAKMAB010000034">
    <property type="protein sequence ID" value="CAH1058451.1"/>
    <property type="molecule type" value="Genomic_DNA"/>
</dbReference>
<dbReference type="PRINTS" id="PR00037">
    <property type="entry name" value="HTHLACR"/>
</dbReference>
<dbReference type="PANTHER" id="PTHR30363">
    <property type="entry name" value="HTH-TYPE TRANSCRIPTIONAL REGULATOR SRLR-RELATED"/>
    <property type="match status" value="1"/>
</dbReference>
<dbReference type="InterPro" id="IPR014036">
    <property type="entry name" value="DeoR-like_C"/>
</dbReference>
<dbReference type="PROSITE" id="PS00894">
    <property type="entry name" value="HTH_DEOR_1"/>
    <property type="match status" value="1"/>
</dbReference>
<evidence type="ECO:0000313" key="6">
    <source>
        <dbReference type="Proteomes" id="UP000838749"/>
    </source>
</evidence>
<dbReference type="Gene3D" id="3.40.50.1360">
    <property type="match status" value="1"/>
</dbReference>
<organism evidence="5 6">
    <name type="scientific">Paenibacillus pseudetheri</name>
    <dbReference type="NCBI Taxonomy" id="2897682"/>
    <lineage>
        <taxon>Bacteria</taxon>
        <taxon>Bacillati</taxon>
        <taxon>Bacillota</taxon>
        <taxon>Bacilli</taxon>
        <taxon>Bacillales</taxon>
        <taxon>Paenibacillaceae</taxon>
        <taxon>Paenibacillus</taxon>
    </lineage>
</organism>
<keyword evidence="3" id="KW-0804">Transcription</keyword>
<dbReference type="InterPro" id="IPR001034">
    <property type="entry name" value="DeoR_HTH"/>
</dbReference>
<evidence type="ECO:0000259" key="4">
    <source>
        <dbReference type="PROSITE" id="PS51000"/>
    </source>
</evidence>
<dbReference type="SMART" id="SM00420">
    <property type="entry name" value="HTH_DEOR"/>
    <property type="match status" value="1"/>
</dbReference>
<dbReference type="InterPro" id="IPR036388">
    <property type="entry name" value="WH-like_DNA-bd_sf"/>
</dbReference>
<evidence type="ECO:0000313" key="5">
    <source>
        <dbReference type="EMBL" id="CAH1058451.1"/>
    </source>
</evidence>
<evidence type="ECO:0000256" key="3">
    <source>
        <dbReference type="ARBA" id="ARBA00023163"/>
    </source>
</evidence>
<protein>
    <submittedName>
        <fullName evidence="5">HTH-type transcriptional regulator YdjF</fullName>
    </submittedName>
</protein>
<dbReference type="InterPro" id="IPR050313">
    <property type="entry name" value="Carb_Metab_HTH_regulators"/>
</dbReference>
<evidence type="ECO:0000256" key="2">
    <source>
        <dbReference type="ARBA" id="ARBA00023125"/>
    </source>
</evidence>
<sequence>MIEVSERMKAFERRDLIINELYRQKKVHVAQLAQKFNVSEETIRRDLDKLDKEGLAKKNYGGAILNAHTNEDPPYVSRHQVNIEAKRTIADHVLQLINDGDSLVTDTSSTVFEALRRIIEEKNNLTIITNSLVVLSEFQHSGQKLISTGGILGPETSSFVGHTASQTIQKYNVDVAIFSCKALSMTGGLSDSNEEESELKILMQQQANKVVLLADHSKFDRTAFIKLFSFDRVDYIVTDEKPSEEWIEFLNNYHVSLIYAPAE</sequence>
<dbReference type="SMART" id="SM01134">
    <property type="entry name" value="DeoRC"/>
    <property type="match status" value="1"/>
</dbReference>
<gene>
    <name evidence="5" type="primary">ydjF_3</name>
    <name evidence="5" type="ORF">PAECIP111894_04625</name>
</gene>
<dbReference type="InterPro" id="IPR037171">
    <property type="entry name" value="NagB/RpiA_transferase-like"/>
</dbReference>
<dbReference type="SUPFAM" id="SSF100950">
    <property type="entry name" value="NagB/RpiA/CoA transferase-like"/>
    <property type="match status" value="1"/>
</dbReference>
<keyword evidence="6" id="KW-1185">Reference proteome</keyword>